<dbReference type="GO" id="GO:0015408">
    <property type="term" value="F:ABC-type ferric iron transporter activity"/>
    <property type="evidence" value="ECO:0007669"/>
    <property type="project" value="InterPro"/>
</dbReference>
<dbReference type="GO" id="GO:0015697">
    <property type="term" value="P:quaternary ammonium group transport"/>
    <property type="evidence" value="ECO:0007669"/>
    <property type="project" value="UniProtKB-ARBA"/>
</dbReference>
<protein>
    <submittedName>
        <fullName evidence="10">ABC transporter ATP-binding protein</fullName>
    </submittedName>
</protein>
<organism evidence="10 11">
    <name type="scientific">Oceanidesulfovibrio marinus</name>
    <dbReference type="NCBI Taxonomy" id="370038"/>
    <lineage>
        <taxon>Bacteria</taxon>
        <taxon>Pseudomonadati</taxon>
        <taxon>Thermodesulfobacteriota</taxon>
        <taxon>Desulfovibrionia</taxon>
        <taxon>Desulfovibrionales</taxon>
        <taxon>Desulfovibrionaceae</taxon>
        <taxon>Oceanidesulfovibrio</taxon>
    </lineage>
</organism>
<accession>A0A6P1ZF92</accession>
<dbReference type="InterPro" id="IPR017871">
    <property type="entry name" value="ABC_transporter-like_CS"/>
</dbReference>
<evidence type="ECO:0000256" key="2">
    <source>
        <dbReference type="ARBA" id="ARBA00022475"/>
    </source>
</evidence>
<dbReference type="InterPro" id="IPR003593">
    <property type="entry name" value="AAA+_ATPase"/>
</dbReference>
<reference evidence="10 11" key="1">
    <citation type="submission" date="2018-06" db="EMBL/GenBank/DDBJ databases">
        <title>Complete genome of Desulfovibrio marinus P48SEP.</title>
        <authorList>
            <person name="Crispim J.S."/>
            <person name="Vidigal P.M.P."/>
            <person name="Silva L.C.F."/>
            <person name="Araujo L.C."/>
            <person name="Laguardia C.N."/>
            <person name="Dias R.S."/>
            <person name="Sousa M.P."/>
            <person name="Paula S.O."/>
            <person name="Silva C."/>
        </authorList>
    </citation>
    <scope>NUCLEOTIDE SEQUENCE [LARGE SCALE GENOMIC DNA]</scope>
    <source>
        <strain evidence="10 11">P48SEP</strain>
    </source>
</reference>
<dbReference type="InterPro" id="IPR013611">
    <property type="entry name" value="Transp-assoc_OB_typ2"/>
</dbReference>
<evidence type="ECO:0000313" key="11">
    <source>
        <dbReference type="Proteomes" id="UP000434052"/>
    </source>
</evidence>
<gene>
    <name evidence="10" type="ORF">DQK91_11570</name>
</gene>
<keyword evidence="5 10" id="KW-0067">ATP-binding</keyword>
<dbReference type="Pfam" id="PF00005">
    <property type="entry name" value="ABC_tran"/>
    <property type="match status" value="1"/>
</dbReference>
<dbReference type="InterPro" id="IPR027417">
    <property type="entry name" value="P-loop_NTPase"/>
</dbReference>
<evidence type="ECO:0000256" key="6">
    <source>
        <dbReference type="ARBA" id="ARBA00023004"/>
    </source>
</evidence>
<dbReference type="CDD" id="cd03259">
    <property type="entry name" value="ABC_Carb_Solutes_like"/>
    <property type="match status" value="1"/>
</dbReference>
<dbReference type="SUPFAM" id="SSF50331">
    <property type="entry name" value="MOP-like"/>
    <property type="match status" value="1"/>
</dbReference>
<dbReference type="SUPFAM" id="SSF52540">
    <property type="entry name" value="P-loop containing nucleoside triphosphate hydrolases"/>
    <property type="match status" value="1"/>
</dbReference>
<comment type="caution">
    <text evidence="10">The sequence shown here is derived from an EMBL/GenBank/DDBJ whole genome shotgun (WGS) entry which is preliminary data.</text>
</comment>
<dbReference type="PROSITE" id="PS50893">
    <property type="entry name" value="ABC_TRANSPORTER_2"/>
    <property type="match status" value="1"/>
</dbReference>
<dbReference type="RefSeq" id="WP_144305525.1">
    <property type="nucleotide sequence ID" value="NZ_QMIF01000007.1"/>
</dbReference>
<evidence type="ECO:0000313" key="10">
    <source>
        <dbReference type="EMBL" id="TVM33302.1"/>
    </source>
</evidence>
<dbReference type="GO" id="GO:0043190">
    <property type="term" value="C:ATP-binding cassette (ABC) transporter complex"/>
    <property type="evidence" value="ECO:0007669"/>
    <property type="project" value="InterPro"/>
</dbReference>
<keyword evidence="7" id="KW-0406">Ion transport</keyword>
<keyword evidence="4" id="KW-0547">Nucleotide-binding</keyword>
<dbReference type="Gene3D" id="3.40.50.300">
    <property type="entry name" value="P-loop containing nucleotide triphosphate hydrolases"/>
    <property type="match status" value="1"/>
</dbReference>
<dbReference type="OrthoDB" id="9809450at2"/>
<name>A0A6P1ZF92_9BACT</name>
<keyword evidence="3" id="KW-0410">Iron transport</keyword>
<keyword evidence="6" id="KW-0408">Iron</keyword>
<dbReference type="InterPro" id="IPR008995">
    <property type="entry name" value="Mo/tungstate-bd_C_term_dom"/>
</dbReference>
<dbReference type="AlphaFoldDB" id="A0A6P1ZF92"/>
<dbReference type="EMBL" id="QMIF01000007">
    <property type="protein sequence ID" value="TVM33302.1"/>
    <property type="molecule type" value="Genomic_DNA"/>
</dbReference>
<evidence type="ECO:0000256" key="1">
    <source>
        <dbReference type="ARBA" id="ARBA00022448"/>
    </source>
</evidence>
<evidence type="ECO:0000259" key="9">
    <source>
        <dbReference type="PROSITE" id="PS50893"/>
    </source>
</evidence>
<dbReference type="Proteomes" id="UP000434052">
    <property type="component" value="Unassembled WGS sequence"/>
</dbReference>
<dbReference type="SMART" id="SM00382">
    <property type="entry name" value="AAA"/>
    <property type="match status" value="1"/>
</dbReference>
<keyword evidence="2" id="KW-1003">Cell membrane</keyword>
<dbReference type="InterPro" id="IPR003439">
    <property type="entry name" value="ABC_transporter-like_ATP-bd"/>
</dbReference>
<proteinExistence type="predicted"/>
<dbReference type="GO" id="GO:0016887">
    <property type="term" value="F:ATP hydrolysis activity"/>
    <property type="evidence" value="ECO:0007669"/>
    <property type="project" value="InterPro"/>
</dbReference>
<dbReference type="InterPro" id="IPR050093">
    <property type="entry name" value="ABC_SmlMolc_Importer"/>
</dbReference>
<keyword evidence="8" id="KW-0472">Membrane</keyword>
<keyword evidence="1" id="KW-0813">Transport</keyword>
<evidence type="ECO:0000256" key="5">
    <source>
        <dbReference type="ARBA" id="ARBA00022840"/>
    </source>
</evidence>
<dbReference type="InterPro" id="IPR015853">
    <property type="entry name" value="ABC_transpr_FbpC"/>
</dbReference>
<evidence type="ECO:0000256" key="3">
    <source>
        <dbReference type="ARBA" id="ARBA00022496"/>
    </source>
</evidence>
<feature type="domain" description="ABC transporter" evidence="9">
    <location>
        <begin position="3"/>
        <end position="228"/>
    </location>
</feature>
<dbReference type="Pfam" id="PF08402">
    <property type="entry name" value="TOBE_2"/>
    <property type="match status" value="1"/>
</dbReference>
<sequence length="323" mass="34776">MYLRAERISKAYDGQAVLKDVSFEVETGEMVSIIGPSGVGKTTLLRILAGLEKADAGAIDFAVKPSRKHPVILVFQDYLLFPSLTVFENAAFGLRVRKMKRREITEAVDRVLSHFGLSDKADAYPSQLSAGQKQRVAIARAVVVNPALLLLDEPFANLDPTLKMQTAEFLRETQRAFGVTTVSVTHDLAEALAMSDRVGLMLGGELVQYAGAEEVYQRPVSLEAAEFLGPINQLDSDIAASLGVPCNGGPVMIRPESLTMIRDDSGPATVESSRFAGALTKYTVHLDGRRIEVLSSSNGFAAGDRVALRIADDNHPTSTEGAA</sequence>
<evidence type="ECO:0000256" key="8">
    <source>
        <dbReference type="ARBA" id="ARBA00023136"/>
    </source>
</evidence>
<dbReference type="GO" id="GO:0005524">
    <property type="term" value="F:ATP binding"/>
    <property type="evidence" value="ECO:0007669"/>
    <property type="project" value="UniProtKB-KW"/>
</dbReference>
<dbReference type="PANTHER" id="PTHR42781:SF9">
    <property type="entry name" value="AMINO ACID ABC TRANSPORTER, ATP-BINDING PROTEIN-RELATED"/>
    <property type="match status" value="1"/>
</dbReference>
<evidence type="ECO:0000256" key="4">
    <source>
        <dbReference type="ARBA" id="ARBA00022741"/>
    </source>
</evidence>
<dbReference type="FunFam" id="3.40.50.300:FF:000425">
    <property type="entry name" value="Probable ABC transporter, ATP-binding subunit"/>
    <property type="match status" value="1"/>
</dbReference>
<dbReference type="PANTHER" id="PTHR42781">
    <property type="entry name" value="SPERMIDINE/PUTRESCINE IMPORT ATP-BINDING PROTEIN POTA"/>
    <property type="match status" value="1"/>
</dbReference>
<dbReference type="PROSITE" id="PS00211">
    <property type="entry name" value="ABC_TRANSPORTER_1"/>
    <property type="match status" value="1"/>
</dbReference>
<evidence type="ECO:0000256" key="7">
    <source>
        <dbReference type="ARBA" id="ARBA00023065"/>
    </source>
</evidence>